<dbReference type="CDD" id="cd01301">
    <property type="entry name" value="rDP_like"/>
    <property type="match status" value="1"/>
</dbReference>
<gene>
    <name evidence="1" type="ORF">K9B37_11910</name>
</gene>
<protein>
    <submittedName>
        <fullName evidence="1">Dipeptidase</fullName>
    </submittedName>
</protein>
<dbReference type="PROSITE" id="PS51365">
    <property type="entry name" value="RENAL_DIPEPTIDASE_2"/>
    <property type="match status" value="1"/>
</dbReference>
<dbReference type="Gene3D" id="3.20.20.140">
    <property type="entry name" value="Metal-dependent hydrolases"/>
    <property type="match status" value="1"/>
</dbReference>
<reference evidence="1 2" key="1">
    <citation type="submission" date="2021-09" db="EMBL/GenBank/DDBJ databases">
        <title>The complete genome sequence of a new microorganism.</title>
        <authorList>
            <person name="Zi Z."/>
        </authorList>
    </citation>
    <scope>NUCLEOTIDE SEQUENCE [LARGE SCALE GENOMIC DNA]</scope>
    <source>
        <strain evidence="1 2">WGZ8</strain>
    </source>
</reference>
<dbReference type="InterPro" id="IPR008257">
    <property type="entry name" value="Pept_M19"/>
</dbReference>
<accession>A0ABS7VPD0</accession>
<keyword evidence="2" id="KW-1185">Reference proteome</keyword>
<organism evidence="1 2">
    <name type="scientific">Microvirga puerhi</name>
    <dbReference type="NCBI Taxonomy" id="2876078"/>
    <lineage>
        <taxon>Bacteria</taxon>
        <taxon>Pseudomonadati</taxon>
        <taxon>Pseudomonadota</taxon>
        <taxon>Alphaproteobacteria</taxon>
        <taxon>Hyphomicrobiales</taxon>
        <taxon>Methylobacteriaceae</taxon>
        <taxon>Microvirga</taxon>
    </lineage>
</organism>
<dbReference type="RefSeq" id="WP_224313295.1">
    <property type="nucleotide sequence ID" value="NZ_JAIRBM010000007.1"/>
</dbReference>
<dbReference type="InterPro" id="IPR032466">
    <property type="entry name" value="Metal_Hydrolase"/>
</dbReference>
<name>A0ABS7VPD0_9HYPH</name>
<dbReference type="PANTHER" id="PTHR10443">
    <property type="entry name" value="MICROSOMAL DIPEPTIDASE"/>
    <property type="match status" value="1"/>
</dbReference>
<dbReference type="Proteomes" id="UP000704176">
    <property type="component" value="Unassembled WGS sequence"/>
</dbReference>
<sequence>MTSQALVPVFDGHNDVLLRLWRSGNSNAELEFLRGSDTGHLDLPRARAGGFAGGLFAVYIPSSADGIGSDGKPQAVPPSLEEARGAALELISLLIRLERAAKGQIRLCRTAQEIRSAMKEGALAAVFHIEGAEMIDLDLRMLDVLHQAGLRSLGPVWSRANAFGYGVPFRYPSSPDIGPGLTDHGRELIRACNRLRIMVDLSHLNEQGFWDVAGLSDAPLVASHSNAHGLTPHSRNLTDRQLDAIRESDGFVGVNFGTIFLRPDGRKDPETSLNEIVNHVDYLVERIGIDRVGFGSDFDGTTIPNEMRDVSGLPALVRALEIRGYDRAAVHKICYQNWISVLEKTWGC</sequence>
<comment type="caution">
    <text evidence="1">The sequence shown here is derived from an EMBL/GenBank/DDBJ whole genome shotgun (WGS) entry which is preliminary data.</text>
</comment>
<evidence type="ECO:0000313" key="1">
    <source>
        <dbReference type="EMBL" id="MBZ6076981.1"/>
    </source>
</evidence>
<evidence type="ECO:0000313" key="2">
    <source>
        <dbReference type="Proteomes" id="UP000704176"/>
    </source>
</evidence>
<dbReference type="EMBL" id="JAIRBM010000007">
    <property type="protein sequence ID" value="MBZ6076981.1"/>
    <property type="molecule type" value="Genomic_DNA"/>
</dbReference>
<dbReference type="PANTHER" id="PTHR10443:SF12">
    <property type="entry name" value="DIPEPTIDASE"/>
    <property type="match status" value="1"/>
</dbReference>
<dbReference type="Pfam" id="PF01244">
    <property type="entry name" value="Peptidase_M19"/>
    <property type="match status" value="1"/>
</dbReference>
<proteinExistence type="predicted"/>
<dbReference type="SUPFAM" id="SSF51556">
    <property type="entry name" value="Metallo-dependent hydrolases"/>
    <property type="match status" value="1"/>
</dbReference>